<dbReference type="Gene3D" id="3.40.366.30">
    <property type="entry name" value="50S ribosomal protein L16 arginine hydroxylase, Chain A, Domain 2"/>
    <property type="match status" value="1"/>
</dbReference>
<dbReference type="Proteomes" id="UP001615550">
    <property type="component" value="Unassembled WGS sequence"/>
</dbReference>
<protein>
    <submittedName>
        <fullName evidence="7">JmjC domain-containing protein</fullName>
    </submittedName>
</protein>
<feature type="domain" description="JmjC" evidence="6">
    <location>
        <begin position="97"/>
        <end position="226"/>
    </location>
</feature>
<evidence type="ECO:0000313" key="7">
    <source>
        <dbReference type="EMBL" id="MFJ1268035.1"/>
    </source>
</evidence>
<dbReference type="InterPro" id="IPR039994">
    <property type="entry name" value="NO66-like"/>
</dbReference>
<dbReference type="RefSeq" id="WP_400186858.1">
    <property type="nucleotide sequence ID" value="NZ_JBGORX010000001.1"/>
</dbReference>
<dbReference type="Pfam" id="PF08007">
    <property type="entry name" value="JmjC_2"/>
    <property type="match status" value="1"/>
</dbReference>
<evidence type="ECO:0000259" key="6">
    <source>
        <dbReference type="PROSITE" id="PS51184"/>
    </source>
</evidence>
<accession>A0ABW8D9R5</accession>
<keyword evidence="5" id="KW-0408">Iron</keyword>
<sequence length="391" mass="45493">MINFQDISLKTFLSEYWQKKPLVIRNALPNFVNPLSPDELAGLALEDDVESRMVWETPEQNPAWRLKRGPFTEQDFSSMPQTHWTLLVQGVDRLIPEVYTLLDHFDFLPQWRIDDIMISFAALNGSVGPHYDNYDVFLYQAQGRREWSLTTKECNQDNYIKDLELRIMERFAVEEQIILEEGDMLYLPPHVGHYGISRSEACMTYSFGYRSYQGQEVWDSIGDFVSEKGAFTDLYQDPDWSDLKNTSEITQPAWQSAQKLLQKLISDDKIMKSWFGCFATRLDQNAEQQLPMPLEDDELGDLPSFIEELQAGLTLVRDASCRFAYVEEDSGRINQFYINGCEWDIAGVTSELLRELANHRMINTSPYLASKANQLFLFDLWKLQWLQIAEH</sequence>
<comment type="caution">
    <text evidence="7">The sequence shown here is derived from an EMBL/GenBank/DDBJ whole genome shotgun (WGS) entry which is preliminary data.</text>
</comment>
<evidence type="ECO:0000256" key="5">
    <source>
        <dbReference type="ARBA" id="ARBA00023004"/>
    </source>
</evidence>
<name>A0ABW8D9R5_9GAMM</name>
<evidence type="ECO:0000313" key="8">
    <source>
        <dbReference type="Proteomes" id="UP001615550"/>
    </source>
</evidence>
<dbReference type="Pfam" id="PF20514">
    <property type="entry name" value="WHD_ROXA"/>
    <property type="match status" value="1"/>
</dbReference>
<keyword evidence="8" id="KW-1185">Reference proteome</keyword>
<dbReference type="PANTHER" id="PTHR13096">
    <property type="entry name" value="MINA53 MYC INDUCED NUCLEAR ANTIGEN"/>
    <property type="match status" value="1"/>
</dbReference>
<dbReference type="PROSITE" id="PS51184">
    <property type="entry name" value="JMJC"/>
    <property type="match status" value="1"/>
</dbReference>
<reference evidence="7 8" key="1">
    <citation type="submission" date="2024-08" db="EMBL/GenBank/DDBJ databases">
        <title>Draft Genome Sequence of Legionella lytica strain DSB2004, Isolated From a Fire Sprinkler System.</title>
        <authorList>
            <person name="Everhart A.D."/>
            <person name="Kidane D.T."/>
            <person name="Farone A.L."/>
            <person name="Farone M.B."/>
        </authorList>
    </citation>
    <scope>NUCLEOTIDE SEQUENCE [LARGE SCALE GENOMIC DNA]</scope>
    <source>
        <strain evidence="7 8">DSB2004</strain>
    </source>
</reference>
<proteinExistence type="predicted"/>
<organism evidence="7 8">
    <name type="scientific">Legionella lytica</name>
    <dbReference type="NCBI Taxonomy" id="96232"/>
    <lineage>
        <taxon>Bacteria</taxon>
        <taxon>Pseudomonadati</taxon>
        <taxon>Pseudomonadota</taxon>
        <taxon>Gammaproteobacteria</taxon>
        <taxon>Legionellales</taxon>
        <taxon>Legionellaceae</taxon>
        <taxon>Legionella</taxon>
    </lineage>
</organism>
<evidence type="ECO:0000256" key="3">
    <source>
        <dbReference type="ARBA" id="ARBA00022964"/>
    </source>
</evidence>
<dbReference type="PANTHER" id="PTHR13096:SF8">
    <property type="entry name" value="RIBOSOMAL OXYGENASE 1"/>
    <property type="match status" value="1"/>
</dbReference>
<evidence type="ECO:0000256" key="1">
    <source>
        <dbReference type="ARBA" id="ARBA00001954"/>
    </source>
</evidence>
<dbReference type="Gene3D" id="2.60.120.650">
    <property type="entry name" value="Cupin"/>
    <property type="match status" value="1"/>
</dbReference>
<dbReference type="EMBL" id="JBGORX010000001">
    <property type="protein sequence ID" value="MFJ1268035.1"/>
    <property type="molecule type" value="Genomic_DNA"/>
</dbReference>
<keyword evidence="4" id="KW-0560">Oxidoreductase</keyword>
<dbReference type="InterPro" id="IPR046799">
    <property type="entry name" value="ROXA-like_wH"/>
</dbReference>
<keyword evidence="3" id="KW-0223">Dioxygenase</keyword>
<evidence type="ECO:0000256" key="4">
    <source>
        <dbReference type="ARBA" id="ARBA00023002"/>
    </source>
</evidence>
<evidence type="ECO:0000256" key="2">
    <source>
        <dbReference type="ARBA" id="ARBA00022723"/>
    </source>
</evidence>
<keyword evidence="2" id="KW-0479">Metal-binding</keyword>
<dbReference type="SUPFAM" id="SSF51197">
    <property type="entry name" value="Clavaminate synthase-like"/>
    <property type="match status" value="1"/>
</dbReference>
<gene>
    <name evidence="7" type="ORF">ACD661_05660</name>
</gene>
<dbReference type="InterPro" id="IPR003347">
    <property type="entry name" value="JmjC_dom"/>
</dbReference>
<comment type="cofactor">
    <cofactor evidence="1">
        <name>Fe(2+)</name>
        <dbReference type="ChEBI" id="CHEBI:29033"/>
    </cofactor>
</comment>